<dbReference type="EMBL" id="CDSF01000144">
    <property type="protein sequence ID" value="CEP03219.1"/>
    <property type="molecule type" value="Genomic_DNA"/>
</dbReference>
<keyword evidence="3" id="KW-1185">Reference proteome</keyword>
<keyword evidence="2" id="KW-0496">Mitochondrion</keyword>
<dbReference type="Proteomes" id="UP000039324">
    <property type="component" value="Unassembled WGS sequence"/>
</dbReference>
<evidence type="ECO:0000313" key="2">
    <source>
        <dbReference type="EMBL" id="SPQ95460.1"/>
    </source>
</evidence>
<dbReference type="EMBL" id="OVEO01000004">
    <property type="protein sequence ID" value="SPQ95460.1"/>
    <property type="molecule type" value="Genomic_DNA"/>
</dbReference>
<geneLocation type="mitochondrion" evidence="2"/>
<evidence type="ECO:0000313" key="4">
    <source>
        <dbReference type="Proteomes" id="UP000290189"/>
    </source>
</evidence>
<reference evidence="1 3" key="1">
    <citation type="submission" date="2015-02" db="EMBL/GenBank/DDBJ databases">
        <authorList>
            <person name="Chooi Y.-H."/>
        </authorList>
    </citation>
    <scope>NUCLEOTIDE SEQUENCE [LARGE SCALE GENOMIC DNA]</scope>
    <source>
        <strain evidence="1">E3</strain>
    </source>
</reference>
<organism evidence="1 3">
    <name type="scientific">Plasmodiophora brassicae</name>
    <name type="common">Clubroot disease agent</name>
    <dbReference type="NCBI Taxonomy" id="37360"/>
    <lineage>
        <taxon>Eukaryota</taxon>
        <taxon>Sar</taxon>
        <taxon>Rhizaria</taxon>
        <taxon>Endomyxa</taxon>
        <taxon>Phytomyxea</taxon>
        <taxon>Plasmodiophorida</taxon>
        <taxon>Plasmodiophoridae</taxon>
        <taxon>Plasmodiophora</taxon>
    </lineage>
</organism>
<proteinExistence type="predicted"/>
<dbReference type="AlphaFoldDB" id="A0A0G4J787"/>
<reference evidence="2 4" key="2">
    <citation type="submission" date="2018-03" db="EMBL/GenBank/DDBJ databases">
        <authorList>
            <person name="Fogelqvist J."/>
        </authorList>
    </citation>
    <scope>NUCLEOTIDE SEQUENCE [LARGE SCALE GENOMIC DNA]</scope>
</reference>
<evidence type="ECO:0000313" key="1">
    <source>
        <dbReference type="EMBL" id="CEP03219.1"/>
    </source>
</evidence>
<accession>A0A0G4J787</accession>
<sequence length="268" mass="29756">MPRGTHLQWTTAHDLVLQKVLEEEDSEIAPLTGKPVKDINPIFSPFTSGKLNSKIAQIRASLQAKRDGTGASNHRGDGAVKPLILGGGCKSIKRLLGSRRASSRVDSKSDDAVPHMISDHVSDLLWDVMAFHDPDRNTNNFIVFVSVIMNTRMEVQVSEDGWRFVLTITEHEPDPVHFLDPSKLAADGTTLVKCPESLAILSHFREKDPRSTRVEIPLPKRVCPHVECRKIMGAKVANVVVRFAYRLTVQTDKIIRPRVERQSCATGG</sequence>
<dbReference type="Proteomes" id="UP000290189">
    <property type="component" value="Unassembled WGS sequence"/>
</dbReference>
<name>A0A0G4J787_PLABS</name>
<protein>
    <submittedName>
        <fullName evidence="1">Uncharacterized protein</fullName>
    </submittedName>
</protein>
<gene>
    <name evidence="1" type="ORF">PBRA_002979</name>
    <name evidence="2" type="ORF">PLBR_LOCUS2675</name>
</gene>
<evidence type="ECO:0000313" key="3">
    <source>
        <dbReference type="Proteomes" id="UP000039324"/>
    </source>
</evidence>